<protein>
    <submittedName>
        <fullName evidence="1">Uncharacterized protein</fullName>
    </submittedName>
</protein>
<dbReference type="AlphaFoldDB" id="A0A0E9SFW8"/>
<reference evidence="1" key="1">
    <citation type="submission" date="2014-11" db="EMBL/GenBank/DDBJ databases">
        <authorList>
            <person name="Amaro Gonzalez C."/>
        </authorList>
    </citation>
    <scope>NUCLEOTIDE SEQUENCE</scope>
</reference>
<name>A0A0E9SFW8_ANGAN</name>
<sequence>MLCFRYVNESLLLSFCLKTHLCPSLENIITRFKGSMIKQV</sequence>
<dbReference type="EMBL" id="GBXM01068386">
    <property type="protein sequence ID" value="JAH40191.1"/>
    <property type="molecule type" value="Transcribed_RNA"/>
</dbReference>
<evidence type="ECO:0000313" key="1">
    <source>
        <dbReference type="EMBL" id="JAH40191.1"/>
    </source>
</evidence>
<reference evidence="1" key="2">
    <citation type="journal article" date="2015" name="Fish Shellfish Immunol.">
        <title>Early steps in the European eel (Anguilla anguilla)-Vibrio vulnificus interaction in the gills: Role of the RtxA13 toxin.</title>
        <authorList>
            <person name="Callol A."/>
            <person name="Pajuelo D."/>
            <person name="Ebbesson L."/>
            <person name="Teles M."/>
            <person name="MacKenzie S."/>
            <person name="Amaro C."/>
        </authorList>
    </citation>
    <scope>NUCLEOTIDE SEQUENCE</scope>
</reference>
<accession>A0A0E9SFW8</accession>
<proteinExistence type="predicted"/>
<organism evidence="1">
    <name type="scientific">Anguilla anguilla</name>
    <name type="common">European freshwater eel</name>
    <name type="synonym">Muraena anguilla</name>
    <dbReference type="NCBI Taxonomy" id="7936"/>
    <lineage>
        <taxon>Eukaryota</taxon>
        <taxon>Metazoa</taxon>
        <taxon>Chordata</taxon>
        <taxon>Craniata</taxon>
        <taxon>Vertebrata</taxon>
        <taxon>Euteleostomi</taxon>
        <taxon>Actinopterygii</taxon>
        <taxon>Neopterygii</taxon>
        <taxon>Teleostei</taxon>
        <taxon>Anguilliformes</taxon>
        <taxon>Anguillidae</taxon>
        <taxon>Anguilla</taxon>
    </lineage>
</organism>